<feature type="chain" id="PRO_5012149378" evidence="3">
    <location>
        <begin position="22"/>
        <end position="323"/>
    </location>
</feature>
<feature type="region of interest" description="Disordered" evidence="1">
    <location>
        <begin position="86"/>
        <end position="106"/>
    </location>
</feature>
<organism evidence="4">
    <name type="scientific">Panstrongylus lignarius</name>
    <dbReference type="NCBI Taxonomy" id="156445"/>
    <lineage>
        <taxon>Eukaryota</taxon>
        <taxon>Metazoa</taxon>
        <taxon>Ecdysozoa</taxon>
        <taxon>Arthropoda</taxon>
        <taxon>Hexapoda</taxon>
        <taxon>Insecta</taxon>
        <taxon>Pterygota</taxon>
        <taxon>Neoptera</taxon>
        <taxon>Paraneoptera</taxon>
        <taxon>Hemiptera</taxon>
        <taxon>Heteroptera</taxon>
        <taxon>Panheteroptera</taxon>
        <taxon>Cimicomorpha</taxon>
        <taxon>Reduviidae</taxon>
        <taxon>Triatominae</taxon>
        <taxon>Panstrongylus</taxon>
    </lineage>
</organism>
<feature type="compositionally biased region" description="Polar residues" evidence="1">
    <location>
        <begin position="87"/>
        <end position="97"/>
    </location>
</feature>
<feature type="signal peptide" evidence="3">
    <location>
        <begin position="1"/>
        <end position="21"/>
    </location>
</feature>
<name>A0A224XTT8_9HEMI</name>
<accession>A0A224XTT8</accession>
<evidence type="ECO:0000256" key="2">
    <source>
        <dbReference type="SAM" id="Phobius"/>
    </source>
</evidence>
<dbReference type="EMBL" id="GFTR01005037">
    <property type="protein sequence ID" value="JAW11389.1"/>
    <property type="molecule type" value="Transcribed_RNA"/>
</dbReference>
<proteinExistence type="predicted"/>
<keyword evidence="2" id="KW-0472">Membrane</keyword>
<dbReference type="AlphaFoldDB" id="A0A224XTT8"/>
<keyword evidence="3" id="KW-0732">Signal</keyword>
<evidence type="ECO:0000256" key="1">
    <source>
        <dbReference type="SAM" id="MobiDB-lite"/>
    </source>
</evidence>
<evidence type="ECO:0000256" key="3">
    <source>
        <dbReference type="SAM" id="SignalP"/>
    </source>
</evidence>
<sequence length="323" mass="37411">MDFGYHFLFIVLLTITKATRADIFFNDKEENQINSHNIKKIRPSFPRDSFELAFPFFNELFPLSGLDAKSKEIFNKNKEDKDILQDFSDTQETQQLSKGEKGKKKNGKDKLIMSFTELFIPFQNHKSQFEFNNVKKSDIFDDIFNSFPFADMDGGFFEKHDKQSLLKRHKVPKRKYEKNIISSTNSTNSKVVLKNDGKDEIPKHSLLNRFETEFLKAPNIITLFSKDNNSDDMCCSHEECHKGDHCSPDKCKLNLNINEDSNLNNENNVNKKSILLDKTYLIYAIPGLIGIGALIFGIEVLRRHNELVKQTPFLSQYNQVQTC</sequence>
<reference evidence="4" key="1">
    <citation type="journal article" date="2018" name="PLoS Negl. Trop. Dis.">
        <title>An insight into the salivary gland and fat body transcriptome of Panstrongylus lignarius (Hemiptera: Heteroptera), the main vector of Chagas disease in Peru.</title>
        <authorList>
            <person name="Nevoa J.C."/>
            <person name="Mendes M.T."/>
            <person name="da Silva M.V."/>
            <person name="Soares S.C."/>
            <person name="Oliveira C.J.F."/>
            <person name="Ribeiro J.M.C."/>
        </authorList>
    </citation>
    <scope>NUCLEOTIDE SEQUENCE</scope>
</reference>
<protein>
    <submittedName>
        <fullName evidence="4">Uncharacterized protein</fullName>
    </submittedName>
</protein>
<keyword evidence="2" id="KW-1133">Transmembrane helix</keyword>
<evidence type="ECO:0000313" key="4">
    <source>
        <dbReference type="EMBL" id="JAW11389.1"/>
    </source>
</evidence>
<feature type="transmembrane region" description="Helical" evidence="2">
    <location>
        <begin position="280"/>
        <end position="301"/>
    </location>
</feature>
<keyword evidence="2" id="KW-0812">Transmembrane</keyword>